<dbReference type="EMBL" id="LYMM01000027">
    <property type="protein sequence ID" value="PNU05293.1"/>
    <property type="molecule type" value="Genomic_DNA"/>
</dbReference>
<dbReference type="AlphaFoldDB" id="A0A2K2G2N1"/>
<organism evidence="2 3">
    <name type="scientific">Novosphingobium guangzhouense</name>
    <dbReference type="NCBI Taxonomy" id="1850347"/>
    <lineage>
        <taxon>Bacteria</taxon>
        <taxon>Pseudomonadati</taxon>
        <taxon>Pseudomonadota</taxon>
        <taxon>Alphaproteobacteria</taxon>
        <taxon>Sphingomonadales</taxon>
        <taxon>Sphingomonadaceae</taxon>
        <taxon>Novosphingobium</taxon>
    </lineage>
</organism>
<evidence type="ECO:0000259" key="1">
    <source>
        <dbReference type="Pfam" id="PF07007"/>
    </source>
</evidence>
<dbReference type="Gene3D" id="1.20.1270.180">
    <property type="match status" value="1"/>
</dbReference>
<protein>
    <submittedName>
        <fullName evidence="2">Urease</fullName>
    </submittedName>
</protein>
<dbReference type="Proteomes" id="UP000236327">
    <property type="component" value="Unassembled WGS sequence"/>
</dbReference>
<dbReference type="Pfam" id="PF07007">
    <property type="entry name" value="LprI"/>
    <property type="match status" value="1"/>
</dbReference>
<feature type="domain" description="Lysozyme inhibitor LprI-like N-terminal" evidence="1">
    <location>
        <begin position="16"/>
        <end position="114"/>
    </location>
</feature>
<proteinExistence type="predicted"/>
<dbReference type="OrthoDB" id="7340239at2"/>
<evidence type="ECO:0000313" key="3">
    <source>
        <dbReference type="Proteomes" id="UP000236327"/>
    </source>
</evidence>
<name>A0A2K2G2N1_9SPHN</name>
<gene>
    <name evidence="2" type="ORF">A8V01_17100</name>
</gene>
<accession>A0A2K2G2N1</accession>
<comment type="caution">
    <text evidence="2">The sequence shown here is derived from an EMBL/GenBank/DDBJ whole genome shotgun (WGS) entry which is preliminary data.</text>
</comment>
<evidence type="ECO:0000313" key="2">
    <source>
        <dbReference type="EMBL" id="PNU05293.1"/>
    </source>
</evidence>
<dbReference type="InterPro" id="IPR009739">
    <property type="entry name" value="LprI-like_N"/>
</dbReference>
<reference evidence="2 3" key="1">
    <citation type="submission" date="2016-05" db="EMBL/GenBank/DDBJ databases">
        <title>Complete genome sequence of Novosphingobium guangzhouense SA925(T).</title>
        <authorList>
            <person name="Sha S."/>
        </authorList>
    </citation>
    <scope>NUCLEOTIDE SEQUENCE [LARGE SCALE GENOMIC DNA]</scope>
    <source>
        <strain evidence="2 3">SA925</strain>
    </source>
</reference>
<dbReference type="RefSeq" id="WP_103095470.1">
    <property type="nucleotide sequence ID" value="NZ_LYMM01000027.1"/>
</dbReference>
<sequence>MILPILLLASEPAIDCANAMTQTDMNVCSYREFQSADRVMNEVWGRAAAAAKTADKQGPGGNFNRLLDAQRKWLAYRDAQCFAENGPREDSGTIWPLQQNGCLRELTEARTKQLRGYVETGN</sequence>
<keyword evidence="3" id="KW-1185">Reference proteome</keyword>